<feature type="non-terminal residue" evidence="1">
    <location>
        <position position="75"/>
    </location>
</feature>
<reference evidence="1 2" key="1">
    <citation type="submission" date="2019-01" db="EMBL/GenBank/DDBJ databases">
        <authorList>
            <person name="Deng T."/>
        </authorList>
    </citation>
    <scope>NUCLEOTIDE SEQUENCE [LARGE SCALE GENOMIC DNA]</scope>
    <source>
        <strain evidence="1 2">F8825</strain>
    </source>
</reference>
<dbReference type="AlphaFoldDB" id="A0A4Q2S8L2"/>
<protein>
    <submittedName>
        <fullName evidence="1">Uncharacterized protein</fullName>
    </submittedName>
</protein>
<organism evidence="1 2">
    <name type="scientific">Ciceribacter ferrooxidans</name>
    <dbReference type="NCBI Taxonomy" id="2509717"/>
    <lineage>
        <taxon>Bacteria</taxon>
        <taxon>Pseudomonadati</taxon>
        <taxon>Pseudomonadota</taxon>
        <taxon>Alphaproteobacteria</taxon>
        <taxon>Hyphomicrobiales</taxon>
        <taxon>Rhizobiaceae</taxon>
        <taxon>Ciceribacter</taxon>
    </lineage>
</organism>
<comment type="caution">
    <text evidence="1">The sequence shown here is derived from an EMBL/GenBank/DDBJ whole genome shotgun (WGS) entry which is preliminary data.</text>
</comment>
<evidence type="ECO:0000313" key="1">
    <source>
        <dbReference type="EMBL" id="RYB96877.1"/>
    </source>
</evidence>
<accession>A0A4Q2S8L2</accession>
<dbReference type="RefSeq" id="WP_205687968.1">
    <property type="nucleotide sequence ID" value="NZ_SDVB01000398.1"/>
</dbReference>
<proteinExistence type="predicted"/>
<sequence length="75" mass="8447">MTKDVATLKAAIADIDKQMARLRPLAEEQAKAERAALERAAAEAARPIDVPIRTLLNEYRDNEVRADARFQNREV</sequence>
<name>A0A4Q2S8L2_9HYPH</name>
<dbReference type="Proteomes" id="UP000291088">
    <property type="component" value="Unassembled WGS sequence"/>
</dbReference>
<evidence type="ECO:0000313" key="2">
    <source>
        <dbReference type="Proteomes" id="UP000291088"/>
    </source>
</evidence>
<keyword evidence="2" id="KW-1185">Reference proteome</keyword>
<dbReference type="EMBL" id="SDVB01000398">
    <property type="protein sequence ID" value="RYB96877.1"/>
    <property type="molecule type" value="Genomic_DNA"/>
</dbReference>
<gene>
    <name evidence="1" type="ORF">EUU22_24290</name>
</gene>